<dbReference type="EMBL" id="JBJQND010000001">
    <property type="protein sequence ID" value="KAL3890564.1"/>
    <property type="molecule type" value="Genomic_DNA"/>
</dbReference>
<organism evidence="2 3">
    <name type="scientific">Sinanodonta woodiana</name>
    <name type="common">Chinese pond mussel</name>
    <name type="synonym">Anodonta woodiana</name>
    <dbReference type="NCBI Taxonomy" id="1069815"/>
    <lineage>
        <taxon>Eukaryota</taxon>
        <taxon>Metazoa</taxon>
        <taxon>Spiralia</taxon>
        <taxon>Lophotrochozoa</taxon>
        <taxon>Mollusca</taxon>
        <taxon>Bivalvia</taxon>
        <taxon>Autobranchia</taxon>
        <taxon>Heteroconchia</taxon>
        <taxon>Palaeoheterodonta</taxon>
        <taxon>Unionida</taxon>
        <taxon>Unionoidea</taxon>
        <taxon>Unionidae</taxon>
        <taxon>Unioninae</taxon>
        <taxon>Sinanodonta</taxon>
    </lineage>
</organism>
<keyword evidence="3" id="KW-1185">Reference proteome</keyword>
<evidence type="ECO:0000313" key="2">
    <source>
        <dbReference type="EMBL" id="KAL3890564.1"/>
    </source>
</evidence>
<reference evidence="2 3" key="1">
    <citation type="submission" date="2024-11" db="EMBL/GenBank/DDBJ databases">
        <title>Chromosome-level genome assembly of the freshwater bivalve Anodonta woodiana.</title>
        <authorList>
            <person name="Chen X."/>
        </authorList>
    </citation>
    <scope>NUCLEOTIDE SEQUENCE [LARGE SCALE GENOMIC DNA]</scope>
    <source>
        <strain evidence="2">MN2024</strain>
        <tissue evidence="2">Gills</tissue>
    </source>
</reference>
<name>A0ABD3XWG0_SINWO</name>
<proteinExistence type="predicted"/>
<feature type="non-terminal residue" evidence="2">
    <location>
        <position position="1"/>
    </location>
</feature>
<evidence type="ECO:0000313" key="3">
    <source>
        <dbReference type="Proteomes" id="UP001634394"/>
    </source>
</evidence>
<comment type="caution">
    <text evidence="2">The sequence shown here is derived from an EMBL/GenBank/DDBJ whole genome shotgun (WGS) entry which is preliminary data.</text>
</comment>
<feature type="compositionally biased region" description="Basic and acidic residues" evidence="1">
    <location>
        <begin position="1"/>
        <end position="11"/>
    </location>
</feature>
<accession>A0ABD3XWG0</accession>
<evidence type="ECO:0000256" key="1">
    <source>
        <dbReference type="SAM" id="MobiDB-lite"/>
    </source>
</evidence>
<dbReference type="AlphaFoldDB" id="A0ABD3XWG0"/>
<gene>
    <name evidence="2" type="ORF">ACJMK2_002846</name>
</gene>
<feature type="compositionally biased region" description="Basic and acidic residues" evidence="1">
    <location>
        <begin position="33"/>
        <end position="44"/>
    </location>
</feature>
<protein>
    <submittedName>
        <fullName evidence="2">Uncharacterized protein</fullName>
    </submittedName>
</protein>
<sequence>NPFKVLAREESSGSLKISHCPEPLKTTPPIPKSDTKEHDEEKKATNVSSA</sequence>
<dbReference type="Proteomes" id="UP001634394">
    <property type="component" value="Unassembled WGS sequence"/>
</dbReference>
<feature type="region of interest" description="Disordered" evidence="1">
    <location>
        <begin position="1"/>
        <end position="50"/>
    </location>
</feature>